<comment type="cofactor">
    <cofactor evidence="7">
        <name>Mg(2+)</name>
        <dbReference type="ChEBI" id="CHEBI:18420"/>
    </cofactor>
</comment>
<dbReference type="InterPro" id="IPR000836">
    <property type="entry name" value="PRTase_dom"/>
</dbReference>
<keyword evidence="3 7" id="KW-0328">Glycosyltransferase</keyword>
<evidence type="ECO:0000256" key="5">
    <source>
        <dbReference type="ARBA" id="ARBA00022842"/>
    </source>
</evidence>
<protein>
    <recommendedName>
        <fullName evidence="2 7">Orotate phosphoribosyltransferase</fullName>
        <shortName evidence="7">OPRT</shortName>
        <shortName evidence="7">OPRTase</shortName>
        <ecNumber evidence="2 7">2.4.2.10</ecNumber>
    </recommendedName>
</protein>
<dbReference type="InterPro" id="IPR006273">
    <property type="entry name" value="Orotate_PRibTrfase_bac"/>
</dbReference>
<dbReference type="CDD" id="cd06223">
    <property type="entry name" value="PRTases_typeI"/>
    <property type="match status" value="1"/>
</dbReference>
<dbReference type="Gene3D" id="3.40.50.2020">
    <property type="match status" value="1"/>
</dbReference>
<dbReference type="RefSeq" id="WP_181338664.1">
    <property type="nucleotide sequence ID" value="NZ_JAAKDE010000002.1"/>
</dbReference>
<comment type="similarity">
    <text evidence="7">Belongs to the purine/pyrimidine phosphoribosyltransferase family. PyrE subfamily.</text>
</comment>
<sequence length="198" mass="20761">MKAGSPMGVTEIMAIFNETGALRQGHFVLTSGKHSAQYMQCAQVLQYPWLAATLGEALAAHYAGVGVETVVGPAMGGILVAHEVGRALGVRALFAERQDGKMTLRRGFTLKPGEKVLVVEDVITTGGSVQEVIDLVKDLGAEPVGVGVLVDRSGGRVTFAGLPLHSLLSLQIEAFALEECPLCAQGIPWEKPGSRGNA</sequence>
<dbReference type="AlphaFoldDB" id="A0A8J6HVV4"/>
<dbReference type="GO" id="GO:0004588">
    <property type="term" value="F:orotate phosphoribosyltransferase activity"/>
    <property type="evidence" value="ECO:0007669"/>
    <property type="project" value="UniProtKB-UniRule"/>
</dbReference>
<feature type="binding site" evidence="7">
    <location>
        <position position="97"/>
    </location>
    <ligand>
        <name>5-phospho-alpha-D-ribose 1-diphosphate</name>
        <dbReference type="ChEBI" id="CHEBI:58017"/>
        <note>ligand shared between dimeric partners</note>
    </ligand>
</feature>
<keyword evidence="5 7" id="KW-0460">Magnesium</keyword>
<evidence type="ECO:0000259" key="8">
    <source>
        <dbReference type="Pfam" id="PF00156"/>
    </source>
</evidence>
<keyword evidence="6 7" id="KW-0665">Pyrimidine biosynthesis</keyword>
<reference evidence="9" key="1">
    <citation type="submission" date="2020-06" db="EMBL/GenBank/DDBJ databases">
        <title>Novel chitinolytic bacterium.</title>
        <authorList>
            <person name="Ungkulpasvich U."/>
            <person name="Kosugi A."/>
            <person name="Uke A."/>
        </authorList>
    </citation>
    <scope>NUCLEOTIDE SEQUENCE</scope>
    <source>
        <strain evidence="9">UUS1-1</strain>
    </source>
</reference>
<comment type="pathway">
    <text evidence="1 7">Pyrimidine metabolism; UMP biosynthesis via de novo pathway; UMP from orotate: step 1/2.</text>
</comment>
<comment type="function">
    <text evidence="7">Catalyzes the transfer of a ribosyl phosphate group from 5-phosphoribose 1-diphosphate to orotate, leading to the formation of orotidine monophosphate (OMP).</text>
</comment>
<dbReference type="Proteomes" id="UP000657177">
    <property type="component" value="Unassembled WGS sequence"/>
</dbReference>
<dbReference type="PANTHER" id="PTHR19278:SF9">
    <property type="entry name" value="URIDINE 5'-MONOPHOSPHATE SYNTHASE"/>
    <property type="match status" value="1"/>
</dbReference>
<dbReference type="SUPFAM" id="SSF53271">
    <property type="entry name" value="PRTase-like"/>
    <property type="match status" value="1"/>
</dbReference>
<evidence type="ECO:0000313" key="10">
    <source>
        <dbReference type="Proteomes" id="UP000657177"/>
    </source>
</evidence>
<evidence type="ECO:0000256" key="6">
    <source>
        <dbReference type="ARBA" id="ARBA00022975"/>
    </source>
</evidence>
<evidence type="ECO:0000256" key="4">
    <source>
        <dbReference type="ARBA" id="ARBA00022679"/>
    </source>
</evidence>
<organism evidence="9 10">
    <name type="scientific">Capillibacterium thermochitinicola</name>
    <dbReference type="NCBI Taxonomy" id="2699427"/>
    <lineage>
        <taxon>Bacteria</taxon>
        <taxon>Bacillati</taxon>
        <taxon>Bacillota</taxon>
        <taxon>Capillibacterium</taxon>
    </lineage>
</organism>
<dbReference type="PANTHER" id="PTHR19278">
    <property type="entry name" value="OROTATE PHOSPHORIBOSYLTRANSFERASE"/>
    <property type="match status" value="1"/>
</dbReference>
<feature type="binding site" evidence="7">
    <location>
        <position position="124"/>
    </location>
    <ligand>
        <name>orotate</name>
        <dbReference type="ChEBI" id="CHEBI:30839"/>
    </ligand>
</feature>
<name>A0A8J6HVV4_9FIRM</name>
<evidence type="ECO:0000313" key="9">
    <source>
        <dbReference type="EMBL" id="MBA2132147.1"/>
    </source>
</evidence>
<dbReference type="GO" id="GO:0044205">
    <property type="term" value="P:'de novo' UMP biosynthetic process"/>
    <property type="evidence" value="ECO:0007669"/>
    <property type="project" value="UniProtKB-UniRule"/>
</dbReference>
<evidence type="ECO:0000256" key="3">
    <source>
        <dbReference type="ARBA" id="ARBA00022676"/>
    </source>
</evidence>
<comment type="subunit">
    <text evidence="7">Homodimer.</text>
</comment>
<feature type="domain" description="Phosphoribosyltransferase" evidence="8">
    <location>
        <begin position="68"/>
        <end position="156"/>
    </location>
</feature>
<evidence type="ECO:0000256" key="2">
    <source>
        <dbReference type="ARBA" id="ARBA00011971"/>
    </source>
</evidence>
<comment type="catalytic activity">
    <reaction evidence="7">
        <text>orotidine 5'-phosphate + diphosphate = orotate + 5-phospho-alpha-D-ribose 1-diphosphate</text>
        <dbReference type="Rhea" id="RHEA:10380"/>
        <dbReference type="ChEBI" id="CHEBI:30839"/>
        <dbReference type="ChEBI" id="CHEBI:33019"/>
        <dbReference type="ChEBI" id="CHEBI:57538"/>
        <dbReference type="ChEBI" id="CHEBI:58017"/>
        <dbReference type="EC" id="2.4.2.10"/>
    </reaction>
</comment>
<dbReference type="Pfam" id="PF00156">
    <property type="entry name" value="Pribosyltran"/>
    <property type="match status" value="1"/>
</dbReference>
<dbReference type="NCBIfam" id="TIGR01367">
    <property type="entry name" value="pyrE_Therm"/>
    <property type="match status" value="1"/>
</dbReference>
<dbReference type="GO" id="GO:0019856">
    <property type="term" value="P:pyrimidine nucleobase biosynthetic process"/>
    <property type="evidence" value="ECO:0007669"/>
    <property type="project" value="InterPro"/>
</dbReference>
<feature type="binding site" evidence="7">
    <location>
        <position position="152"/>
    </location>
    <ligand>
        <name>orotate</name>
        <dbReference type="ChEBI" id="CHEBI:30839"/>
    </ligand>
</feature>
<evidence type="ECO:0000256" key="1">
    <source>
        <dbReference type="ARBA" id="ARBA00004889"/>
    </source>
</evidence>
<evidence type="ECO:0000256" key="7">
    <source>
        <dbReference type="HAMAP-Rule" id="MF_01208"/>
    </source>
</evidence>
<gene>
    <name evidence="7" type="primary">pyrE</name>
    <name evidence="9" type="ORF">G5B42_01065</name>
</gene>
<keyword evidence="4 7" id="KW-0808">Transferase</keyword>
<dbReference type="GO" id="GO:0000287">
    <property type="term" value="F:magnesium ion binding"/>
    <property type="evidence" value="ECO:0007669"/>
    <property type="project" value="UniProtKB-UniRule"/>
</dbReference>
<dbReference type="EC" id="2.4.2.10" evidence="2 7"/>
<dbReference type="EMBL" id="JAAKDE010000002">
    <property type="protein sequence ID" value="MBA2132147.1"/>
    <property type="molecule type" value="Genomic_DNA"/>
</dbReference>
<accession>A0A8J6HVV4</accession>
<dbReference type="InterPro" id="IPR029057">
    <property type="entry name" value="PRTase-like"/>
</dbReference>
<dbReference type="UniPathway" id="UPA00070">
    <property type="reaction ID" value="UER00119"/>
</dbReference>
<proteinExistence type="inferred from homology"/>
<comment type="caution">
    <text evidence="7">Lacks conserved residue(s) required for the propagation of feature annotation.</text>
</comment>
<comment type="caution">
    <text evidence="9">The sequence shown here is derived from an EMBL/GenBank/DDBJ whole genome shotgun (WGS) entry which is preliminary data.</text>
</comment>
<keyword evidence="10" id="KW-1185">Reference proteome</keyword>
<feature type="binding site" description="in other chain" evidence="7">
    <location>
        <begin position="120"/>
        <end position="128"/>
    </location>
    <ligand>
        <name>5-phospho-alpha-D-ribose 1-diphosphate</name>
        <dbReference type="ChEBI" id="CHEBI:58017"/>
        <note>ligand shared between dimeric partners</note>
    </ligand>
</feature>
<dbReference type="InterPro" id="IPR023031">
    <property type="entry name" value="OPRT"/>
</dbReference>
<dbReference type="HAMAP" id="MF_01208">
    <property type="entry name" value="PyrE"/>
    <property type="match status" value="1"/>
</dbReference>